<dbReference type="Proteomes" id="UP000243847">
    <property type="component" value="Chromosome sequence1"/>
</dbReference>
<reference evidence="1 2" key="1">
    <citation type="journal article" date="2016" name="Genome Announc.">
        <title>Complete Genome Sequence of Aurantimicrobium minutum Type Strain KNCT, a Planktonic Ultramicrobacterium Isolated from River Water.</title>
        <authorList>
            <person name="Nakai R."/>
            <person name="Fujisawa T."/>
            <person name="Nakamura Y."/>
            <person name="Nishide H."/>
            <person name="Uchiyama I."/>
            <person name="Baba T."/>
            <person name="Toyoda A."/>
            <person name="Fujiyama A."/>
            <person name="Naganuma T."/>
            <person name="Niki H."/>
        </authorList>
    </citation>
    <scope>NUCLEOTIDE SEQUENCE [LARGE SCALE GENOMIC DNA]</scope>
    <source>
        <strain evidence="1 2">KNC</strain>
    </source>
</reference>
<evidence type="ECO:0000313" key="2">
    <source>
        <dbReference type="Proteomes" id="UP000243847"/>
    </source>
</evidence>
<dbReference type="KEGG" id="amin:AUMI_18680"/>
<dbReference type="PANTHER" id="PTHR36974:SF1">
    <property type="entry name" value="DOXX FAMILY MEMBRANE PROTEIN"/>
    <property type="match status" value="1"/>
</dbReference>
<dbReference type="GeneID" id="80452061"/>
<dbReference type="PANTHER" id="PTHR36974">
    <property type="entry name" value="MEMBRANE PROTEIN-RELATED"/>
    <property type="match status" value="1"/>
</dbReference>
<dbReference type="AlphaFoldDB" id="A0A173LWY8"/>
<dbReference type="OrthoDB" id="3267646at2"/>
<gene>
    <name evidence="1" type="ORF">AUMI_18680</name>
</gene>
<dbReference type="EMBL" id="AP017457">
    <property type="protein sequence ID" value="BAU99410.1"/>
    <property type="molecule type" value="Genomic_DNA"/>
</dbReference>
<sequence>MTKRGVGSWIVIALLGLSGFLHLVTPQGFLWLMPPELGEGVNLGVVYVSGVVELVCVVGLLLRARWAPTVTVLTLLAIWPANIWFAFSTIGAGNTLLTVIAFVRLPLQLLLLWWAWKSPVNARQG</sequence>
<name>A0A173LWY8_9MICO</name>
<organism evidence="1 2">
    <name type="scientific">Aurantimicrobium minutum</name>
    <dbReference type="NCBI Taxonomy" id="708131"/>
    <lineage>
        <taxon>Bacteria</taxon>
        <taxon>Bacillati</taxon>
        <taxon>Actinomycetota</taxon>
        <taxon>Actinomycetes</taxon>
        <taxon>Micrococcales</taxon>
        <taxon>Microbacteriaceae</taxon>
        <taxon>Aurantimicrobium</taxon>
    </lineage>
</organism>
<protein>
    <submittedName>
        <fullName evidence="1">Uncharacterized protein</fullName>
    </submittedName>
</protein>
<evidence type="ECO:0000313" key="1">
    <source>
        <dbReference type="EMBL" id="BAU99410.1"/>
    </source>
</evidence>
<accession>A0A173LWY8</accession>
<proteinExistence type="predicted"/>
<dbReference type="RefSeq" id="WP_096381777.1">
    <property type="nucleotide sequence ID" value="NZ_AP017457.1"/>
</dbReference>